<comment type="subcellular location">
    <subcellularLocation>
        <location evidence="2 15 16">Cytoplasm</location>
    </subcellularLocation>
</comment>
<dbReference type="SUPFAM" id="SSF75217">
    <property type="entry name" value="alpha/beta knot"/>
    <property type="match status" value="1"/>
</dbReference>
<dbReference type="NCBIfam" id="NF000648">
    <property type="entry name" value="PRK00026.1"/>
    <property type="match status" value="1"/>
</dbReference>
<evidence type="ECO:0000256" key="9">
    <source>
        <dbReference type="ARBA" id="ARBA00022679"/>
    </source>
</evidence>
<dbReference type="InterPro" id="IPR029028">
    <property type="entry name" value="Alpha/beta_knot_MTases"/>
</dbReference>
<accession>A0ABP9U963</accession>
<evidence type="ECO:0000313" key="19">
    <source>
        <dbReference type="Proteomes" id="UP001449582"/>
    </source>
</evidence>
<sequence length="239" mass="27092">MSIFKISFVTIFPDMFKAFCETSIIKHAILNKKVEIECVDFRDYSVDKHHKVDDYQYGGGPGMVLALPAIVSCIRAIKTDNSLVWLTTPKGKVFNQEMATHAAKEYDHLIIISGHYEGFDERIIHYIDEQVSIGDYILTGGELPSMVMADSIIRLLDGVINSDSLIDESFNNYLLDYPVYTKPVKFEDHEVPAVLLSGNHQKIADFRLNEQIAITKQNRPDLYEKFIKLGGKKNGSIKN</sequence>
<keyword evidence="19" id="KW-1185">Reference proteome</keyword>
<evidence type="ECO:0000256" key="1">
    <source>
        <dbReference type="ARBA" id="ARBA00002634"/>
    </source>
</evidence>
<evidence type="ECO:0000259" key="17">
    <source>
        <dbReference type="Pfam" id="PF01746"/>
    </source>
</evidence>
<evidence type="ECO:0000256" key="12">
    <source>
        <dbReference type="ARBA" id="ARBA00029736"/>
    </source>
</evidence>
<evidence type="ECO:0000256" key="15">
    <source>
        <dbReference type="HAMAP-Rule" id="MF_00605"/>
    </source>
</evidence>
<dbReference type="InterPro" id="IPR002649">
    <property type="entry name" value="tRNA_m1G_MeTrfase_TrmD"/>
</dbReference>
<dbReference type="InterPro" id="IPR023148">
    <property type="entry name" value="tRNA_m1G_MeTrfase_C_sf"/>
</dbReference>
<comment type="caution">
    <text evidence="18">The sequence shown here is derived from an EMBL/GenBank/DDBJ whole genome shotgun (WGS) entry which is preliminary data.</text>
</comment>
<comment type="subunit">
    <text evidence="4 15 16">Homodimer.</text>
</comment>
<evidence type="ECO:0000256" key="7">
    <source>
        <dbReference type="ARBA" id="ARBA00022490"/>
    </source>
</evidence>
<dbReference type="PIRSF" id="PIRSF000386">
    <property type="entry name" value="tRNA_mtase"/>
    <property type="match status" value="1"/>
</dbReference>
<gene>
    <name evidence="15 18" type="primary">trmD</name>
    <name evidence="18" type="ORF">UREOM_3720</name>
</gene>
<evidence type="ECO:0000256" key="13">
    <source>
        <dbReference type="ARBA" id="ARBA00033392"/>
    </source>
</evidence>
<comment type="catalytic activity">
    <reaction evidence="14 15 16">
        <text>guanosine(37) in tRNA + S-adenosyl-L-methionine = N(1)-methylguanosine(37) in tRNA + S-adenosyl-L-homocysteine + H(+)</text>
        <dbReference type="Rhea" id="RHEA:36899"/>
        <dbReference type="Rhea" id="RHEA-COMP:10145"/>
        <dbReference type="Rhea" id="RHEA-COMP:10147"/>
        <dbReference type="ChEBI" id="CHEBI:15378"/>
        <dbReference type="ChEBI" id="CHEBI:57856"/>
        <dbReference type="ChEBI" id="CHEBI:59789"/>
        <dbReference type="ChEBI" id="CHEBI:73542"/>
        <dbReference type="ChEBI" id="CHEBI:74269"/>
        <dbReference type="EC" id="2.1.1.228"/>
    </reaction>
</comment>
<dbReference type="PANTHER" id="PTHR46417:SF1">
    <property type="entry name" value="TRNA (GUANINE-N(1)-)-METHYLTRANSFERASE"/>
    <property type="match status" value="1"/>
</dbReference>
<keyword evidence="7 15" id="KW-0963">Cytoplasm</keyword>
<comment type="similarity">
    <text evidence="3 15 16">Belongs to the RNA methyltransferase TrmD family.</text>
</comment>
<dbReference type="Proteomes" id="UP001449582">
    <property type="component" value="Unassembled WGS sequence"/>
</dbReference>
<evidence type="ECO:0000256" key="4">
    <source>
        <dbReference type="ARBA" id="ARBA00011738"/>
    </source>
</evidence>
<dbReference type="EC" id="2.1.1.228" evidence="5 15"/>
<name>A0ABP9U963_9BACT</name>
<comment type="function">
    <text evidence="1 15 16">Specifically methylates guanosine-37 in various tRNAs.</text>
</comment>
<dbReference type="HAMAP" id="MF_00605">
    <property type="entry name" value="TrmD"/>
    <property type="match status" value="1"/>
</dbReference>
<dbReference type="EMBL" id="BAABQM010000002">
    <property type="protein sequence ID" value="GAA5414661.1"/>
    <property type="molecule type" value="Genomic_DNA"/>
</dbReference>
<dbReference type="PANTHER" id="PTHR46417">
    <property type="entry name" value="TRNA (GUANINE-N(1)-)-METHYLTRANSFERASE"/>
    <property type="match status" value="1"/>
</dbReference>
<reference evidence="18" key="1">
    <citation type="submission" date="2024-02" db="EMBL/GenBank/DDBJ databases">
        <title>Draft genome sequence of new strains in genus Ureaplasma.</title>
        <authorList>
            <person name="Nakajima Y."/>
            <person name="Segawa T."/>
        </authorList>
    </citation>
    <scope>NUCLEOTIDE SEQUENCE [LARGE SCALE GENOMIC DNA]</scope>
    <source>
        <strain evidence="18">OM1</strain>
    </source>
</reference>
<dbReference type="Gene3D" id="3.40.1280.10">
    <property type="match status" value="1"/>
</dbReference>
<dbReference type="NCBIfam" id="TIGR00088">
    <property type="entry name" value="trmD"/>
    <property type="match status" value="1"/>
</dbReference>
<dbReference type="CDD" id="cd18080">
    <property type="entry name" value="TrmD-like"/>
    <property type="match status" value="1"/>
</dbReference>
<proteinExistence type="inferred from homology"/>
<evidence type="ECO:0000256" key="11">
    <source>
        <dbReference type="ARBA" id="ARBA00022694"/>
    </source>
</evidence>
<evidence type="ECO:0000256" key="5">
    <source>
        <dbReference type="ARBA" id="ARBA00012807"/>
    </source>
</evidence>
<keyword evidence="11 15" id="KW-0819">tRNA processing</keyword>
<dbReference type="InterPro" id="IPR029026">
    <property type="entry name" value="tRNA_m1G_MTases_N"/>
</dbReference>
<dbReference type="InterPro" id="IPR016009">
    <property type="entry name" value="tRNA_MeTrfase_TRMD/TRM10"/>
</dbReference>
<dbReference type="Gene3D" id="1.10.1270.20">
    <property type="entry name" value="tRNA(m1g37)methyltransferase, domain 2"/>
    <property type="match status" value="1"/>
</dbReference>
<keyword evidence="10 15" id="KW-0949">S-adenosyl-L-methionine</keyword>
<dbReference type="RefSeq" id="WP_353289822.1">
    <property type="nucleotide sequence ID" value="NZ_BAABQM010000002.1"/>
</dbReference>
<dbReference type="Pfam" id="PF01746">
    <property type="entry name" value="tRNA_m1G_MT"/>
    <property type="match status" value="1"/>
</dbReference>
<evidence type="ECO:0000256" key="16">
    <source>
        <dbReference type="RuleBase" id="RU003464"/>
    </source>
</evidence>
<protein>
    <recommendedName>
        <fullName evidence="6 15">tRNA (guanine-N(1)-)-methyltransferase</fullName>
        <ecNumber evidence="5 15">2.1.1.228</ecNumber>
    </recommendedName>
    <alternativeName>
        <fullName evidence="12 15">M1G-methyltransferase</fullName>
    </alternativeName>
    <alternativeName>
        <fullName evidence="13 15">tRNA [GM37] methyltransferase</fullName>
    </alternativeName>
</protein>
<evidence type="ECO:0000256" key="8">
    <source>
        <dbReference type="ARBA" id="ARBA00022603"/>
    </source>
</evidence>
<evidence type="ECO:0000256" key="3">
    <source>
        <dbReference type="ARBA" id="ARBA00007630"/>
    </source>
</evidence>
<feature type="binding site" evidence="15">
    <location>
        <begin position="133"/>
        <end position="138"/>
    </location>
    <ligand>
        <name>S-adenosyl-L-methionine</name>
        <dbReference type="ChEBI" id="CHEBI:59789"/>
    </ligand>
</feature>
<feature type="binding site" evidence="15">
    <location>
        <position position="114"/>
    </location>
    <ligand>
        <name>S-adenosyl-L-methionine</name>
        <dbReference type="ChEBI" id="CHEBI:59789"/>
    </ligand>
</feature>
<keyword evidence="8 15" id="KW-0489">Methyltransferase</keyword>
<evidence type="ECO:0000313" key="18">
    <source>
        <dbReference type="EMBL" id="GAA5414661.1"/>
    </source>
</evidence>
<evidence type="ECO:0000256" key="14">
    <source>
        <dbReference type="ARBA" id="ARBA00047783"/>
    </source>
</evidence>
<evidence type="ECO:0000256" key="10">
    <source>
        <dbReference type="ARBA" id="ARBA00022691"/>
    </source>
</evidence>
<feature type="domain" description="tRNA methyltransferase TRMD/TRM10-type" evidence="17">
    <location>
        <begin position="5"/>
        <end position="225"/>
    </location>
</feature>
<organism evidence="18 19">
    <name type="scientific">Ureaplasma ceti</name>
    <dbReference type="NCBI Taxonomy" id="3119530"/>
    <lineage>
        <taxon>Bacteria</taxon>
        <taxon>Bacillati</taxon>
        <taxon>Mycoplasmatota</taxon>
        <taxon>Mycoplasmoidales</taxon>
        <taxon>Mycoplasmoidaceae</taxon>
        <taxon>Ureaplasma</taxon>
    </lineage>
</organism>
<evidence type="ECO:0000256" key="2">
    <source>
        <dbReference type="ARBA" id="ARBA00004496"/>
    </source>
</evidence>
<keyword evidence="9 15" id="KW-0808">Transferase</keyword>
<evidence type="ECO:0000256" key="6">
    <source>
        <dbReference type="ARBA" id="ARBA00014679"/>
    </source>
</evidence>